<dbReference type="PANTHER" id="PTHR43280:SF28">
    <property type="entry name" value="HTH-TYPE TRANSCRIPTIONAL ACTIVATOR RHAS"/>
    <property type="match status" value="1"/>
</dbReference>
<evidence type="ECO:0000256" key="3">
    <source>
        <dbReference type="ARBA" id="ARBA00023015"/>
    </source>
</evidence>
<reference evidence="8 9" key="1">
    <citation type="submission" date="2020-07" db="EMBL/GenBank/DDBJ databases">
        <title>Characterization and genome sequencing of isolate MD1, a novel member within the family Lachnospiraceae.</title>
        <authorList>
            <person name="Rettenmaier R."/>
            <person name="Di Bello L."/>
            <person name="Zinser C."/>
            <person name="Scheitz K."/>
            <person name="Liebl W."/>
            <person name="Zverlov V."/>
        </authorList>
    </citation>
    <scope>NUCLEOTIDE SEQUENCE [LARGE SCALE GENOMIC DNA]</scope>
    <source>
        <strain evidence="8 9">MD1</strain>
    </source>
</reference>
<dbReference type="AlphaFoldDB" id="A0A839K2Y5"/>
<evidence type="ECO:0000256" key="2">
    <source>
        <dbReference type="ARBA" id="ARBA00022801"/>
    </source>
</evidence>
<protein>
    <submittedName>
        <fullName evidence="8">Helix-turn-helix domain-containing protein</fullName>
    </submittedName>
</protein>
<dbReference type="InterPro" id="IPR017853">
    <property type="entry name" value="GH"/>
</dbReference>
<evidence type="ECO:0000256" key="5">
    <source>
        <dbReference type="ARBA" id="ARBA00023163"/>
    </source>
</evidence>
<dbReference type="CDD" id="cd02208">
    <property type="entry name" value="cupin_RmlC-like"/>
    <property type="match status" value="1"/>
</dbReference>
<keyword evidence="2" id="KW-0378">Hydrolase</keyword>
<dbReference type="SUPFAM" id="SSF46689">
    <property type="entry name" value="Homeodomain-like"/>
    <property type="match status" value="2"/>
</dbReference>
<dbReference type="Gene3D" id="2.60.120.10">
    <property type="entry name" value="Jelly Rolls"/>
    <property type="match status" value="1"/>
</dbReference>
<evidence type="ECO:0000256" key="4">
    <source>
        <dbReference type="ARBA" id="ARBA00023125"/>
    </source>
</evidence>
<dbReference type="InterPro" id="IPR000514">
    <property type="entry name" value="Glyco_hydro_39"/>
</dbReference>
<dbReference type="Pfam" id="PF01229">
    <property type="entry name" value="Glyco_hydro_39"/>
    <property type="match status" value="1"/>
</dbReference>
<dbReference type="InterPro" id="IPR014710">
    <property type="entry name" value="RmlC-like_jellyroll"/>
</dbReference>
<dbReference type="InterPro" id="IPR037923">
    <property type="entry name" value="HTH-like"/>
</dbReference>
<comment type="caution">
    <text evidence="8">The sequence shown here is derived from an EMBL/GenBank/DDBJ whole genome shotgun (WGS) entry which is preliminary data.</text>
</comment>
<sequence>MKFMHENVEFIDEMPINISIKSLAAVPKHWHNCIEIYLVLSGKLSITSENETYHLFEDDIILINCDQIHEIHDDENVVVVIQINPSYYKRGLDTGAYFQCNSTVYHNKMKFHEIKRIIAKIIHIYYNDKGDNDLLIISFSYQLVLELLKNFQSTEEKSTNLESKSLQRLGDIIQYINDNYSESITLDQLAERESLSPSYLSHFFRLNMGVTFFNYITGVRMNHAVNDLISTSLTIEQIAANNGFANSRYFVSAFKKQFGMLPRQFRANQKKGTVSRALKEDKRNEFNGFMQMKHHDFLNKLGEYLDTDSASEVTGNVTVKQVKAVEINTNNNIKTLSHTFLNFISVGRAKEILMESIQQQLRTIQKDVGFRYIKFHGILDDSMMLYNEDQHGNPFLTYQYVDQIIDFLLSINIKPLIQLSFMPKALAKDPSSTIFYNPVVISEPKDHSKWSYLITNLTQHFIDRYGIEEVRSWLFSFWNAPFKTTMFSFDTNEIGYELYKITWACVKSCDSHLKFGTPSYTSLDFDCQMFYDFLDYCKENQCPPDFYNVHCYPVKNPTSKDLATFGVSLSNESIIVSEDPDYMKKMITCFKKDLTPYPKLPIYITEWAPTSSHRDWLNDTCYRSSYIVKNILENYDEVDSFSSWCLSDSMEELPLDNDLFHGELGLFTCNGIKKPAYYAYTFLKKLLNTLLDKGPGYFVTTNQKGDYAILLYNYIHISPLYAQGVLFNVTFIERYNAFVDPSPMEFDLVLTNADNSPYTLTEQIVNRQSGSAFDEWVRMGAMPLTTEEEVNLLKGRSMPGLIKSEMEIKNKQINYYAKLEPHEIRLILINKKHSN</sequence>
<dbReference type="Gene3D" id="1.10.10.60">
    <property type="entry name" value="Homeodomain-like"/>
    <property type="match status" value="2"/>
</dbReference>
<dbReference type="Pfam" id="PF02311">
    <property type="entry name" value="AraC_binding"/>
    <property type="match status" value="1"/>
</dbReference>
<keyword evidence="6" id="KW-0326">Glycosidase</keyword>
<dbReference type="InterPro" id="IPR018062">
    <property type="entry name" value="HTH_AraC-typ_CS"/>
</dbReference>
<evidence type="ECO:0000313" key="8">
    <source>
        <dbReference type="EMBL" id="MBB2183359.1"/>
    </source>
</evidence>
<dbReference type="PROSITE" id="PS01124">
    <property type="entry name" value="HTH_ARAC_FAMILY_2"/>
    <property type="match status" value="1"/>
</dbReference>
<dbReference type="GO" id="GO:0003700">
    <property type="term" value="F:DNA-binding transcription factor activity"/>
    <property type="evidence" value="ECO:0007669"/>
    <property type="project" value="InterPro"/>
</dbReference>
<gene>
    <name evidence="8" type="ORF">H0486_10765</name>
</gene>
<accession>A0A839K2Y5</accession>
<dbReference type="Gene3D" id="3.20.20.80">
    <property type="entry name" value="Glycosidases"/>
    <property type="match status" value="1"/>
</dbReference>
<dbReference type="Pfam" id="PF12833">
    <property type="entry name" value="HTH_18"/>
    <property type="match status" value="1"/>
</dbReference>
<dbReference type="EMBL" id="JACEGA010000001">
    <property type="protein sequence ID" value="MBB2183359.1"/>
    <property type="molecule type" value="Genomic_DNA"/>
</dbReference>
<dbReference type="InterPro" id="IPR009057">
    <property type="entry name" value="Homeodomain-like_sf"/>
</dbReference>
<proteinExistence type="inferred from homology"/>
<evidence type="ECO:0000259" key="7">
    <source>
        <dbReference type="PROSITE" id="PS01124"/>
    </source>
</evidence>
<organism evidence="8 9">
    <name type="scientific">Variimorphobacter saccharofermentans</name>
    <dbReference type="NCBI Taxonomy" id="2755051"/>
    <lineage>
        <taxon>Bacteria</taxon>
        <taxon>Bacillati</taxon>
        <taxon>Bacillota</taxon>
        <taxon>Clostridia</taxon>
        <taxon>Lachnospirales</taxon>
        <taxon>Lachnospiraceae</taxon>
        <taxon>Variimorphobacter</taxon>
    </lineage>
</organism>
<evidence type="ECO:0000313" key="9">
    <source>
        <dbReference type="Proteomes" id="UP000574276"/>
    </source>
</evidence>
<dbReference type="InterPro" id="IPR049166">
    <property type="entry name" value="GH39_cat"/>
</dbReference>
<dbReference type="SMART" id="SM00342">
    <property type="entry name" value="HTH_ARAC"/>
    <property type="match status" value="1"/>
</dbReference>
<dbReference type="SUPFAM" id="SSF51445">
    <property type="entry name" value="(Trans)glycosidases"/>
    <property type="match status" value="1"/>
</dbReference>
<dbReference type="GO" id="GO:0004553">
    <property type="term" value="F:hydrolase activity, hydrolyzing O-glycosyl compounds"/>
    <property type="evidence" value="ECO:0007669"/>
    <property type="project" value="InterPro"/>
</dbReference>
<name>A0A839K2Y5_9FIRM</name>
<evidence type="ECO:0000256" key="6">
    <source>
        <dbReference type="ARBA" id="ARBA00023295"/>
    </source>
</evidence>
<dbReference type="GO" id="GO:0043565">
    <property type="term" value="F:sequence-specific DNA binding"/>
    <property type="evidence" value="ECO:0007669"/>
    <property type="project" value="InterPro"/>
</dbReference>
<keyword evidence="5" id="KW-0804">Transcription</keyword>
<dbReference type="GO" id="GO:0005975">
    <property type="term" value="P:carbohydrate metabolic process"/>
    <property type="evidence" value="ECO:0007669"/>
    <property type="project" value="InterPro"/>
</dbReference>
<keyword evidence="9" id="KW-1185">Reference proteome</keyword>
<dbReference type="InterPro" id="IPR018060">
    <property type="entry name" value="HTH_AraC"/>
</dbReference>
<dbReference type="PROSITE" id="PS00041">
    <property type="entry name" value="HTH_ARAC_FAMILY_1"/>
    <property type="match status" value="1"/>
</dbReference>
<evidence type="ECO:0000256" key="1">
    <source>
        <dbReference type="ARBA" id="ARBA00008875"/>
    </source>
</evidence>
<dbReference type="PRINTS" id="PR00745">
    <property type="entry name" value="GLHYDRLASE39"/>
</dbReference>
<dbReference type="PANTHER" id="PTHR43280">
    <property type="entry name" value="ARAC-FAMILY TRANSCRIPTIONAL REGULATOR"/>
    <property type="match status" value="1"/>
</dbReference>
<dbReference type="Gene3D" id="2.60.40.1500">
    <property type="entry name" value="Glycosyl hydrolase domain, family 39"/>
    <property type="match status" value="1"/>
</dbReference>
<dbReference type="InterPro" id="IPR003313">
    <property type="entry name" value="AraC-bd"/>
</dbReference>
<dbReference type="Proteomes" id="UP000574276">
    <property type="component" value="Unassembled WGS sequence"/>
</dbReference>
<dbReference type="SUPFAM" id="SSF51215">
    <property type="entry name" value="Regulatory protein AraC"/>
    <property type="match status" value="1"/>
</dbReference>
<comment type="similarity">
    <text evidence="1">Belongs to the glycosyl hydrolase 39 family.</text>
</comment>
<feature type="domain" description="HTH araC/xylS-type" evidence="7">
    <location>
        <begin position="170"/>
        <end position="268"/>
    </location>
</feature>
<dbReference type="SUPFAM" id="SSF51011">
    <property type="entry name" value="Glycosyl hydrolase domain"/>
    <property type="match status" value="1"/>
</dbReference>
<dbReference type="RefSeq" id="WP_228353019.1">
    <property type="nucleotide sequence ID" value="NZ_JACEGA010000001.1"/>
</dbReference>
<keyword evidence="4" id="KW-0238">DNA-binding</keyword>
<keyword evidence="3" id="KW-0805">Transcription regulation</keyword>